<dbReference type="PANTHER" id="PTHR33987">
    <property type="entry name" value="CALCINEURIN-LIKE METALLO-PHOSPHOESTERASE SUPERFAMILY PROTEIN"/>
    <property type="match status" value="1"/>
</dbReference>
<dbReference type="EMBL" id="JAIWQS010000123">
    <property type="protein sequence ID" value="KAJ8747672.1"/>
    <property type="molecule type" value="Genomic_DNA"/>
</dbReference>
<gene>
    <name evidence="1" type="ORF">K2173_007489</name>
</gene>
<evidence type="ECO:0000313" key="1">
    <source>
        <dbReference type="EMBL" id="KAJ8747672.1"/>
    </source>
</evidence>
<comment type="caution">
    <text evidence="1">The sequence shown here is derived from an EMBL/GenBank/DDBJ whole genome shotgun (WGS) entry which is preliminary data.</text>
</comment>
<keyword evidence="2" id="KW-1185">Reference proteome</keyword>
<sequence>MLGNLWWRMWGLCTTVLLGVIADVLVINATAATTTIRKCVASEVSARGEPLVSQIAFGSCANQSAPQPIWNAIIEFDPQVFIWLGSNCSERRGHLDPGRIHPGFFLHLSTKCSPDTRKLKIFLVILVFDRPLSN</sequence>
<proteinExistence type="predicted"/>
<dbReference type="Proteomes" id="UP001159364">
    <property type="component" value="Unassembled WGS sequence"/>
</dbReference>
<evidence type="ECO:0000313" key="2">
    <source>
        <dbReference type="Proteomes" id="UP001159364"/>
    </source>
</evidence>
<organism evidence="1 2">
    <name type="scientific">Erythroxylum novogranatense</name>
    <dbReference type="NCBI Taxonomy" id="1862640"/>
    <lineage>
        <taxon>Eukaryota</taxon>
        <taxon>Viridiplantae</taxon>
        <taxon>Streptophyta</taxon>
        <taxon>Embryophyta</taxon>
        <taxon>Tracheophyta</taxon>
        <taxon>Spermatophyta</taxon>
        <taxon>Magnoliopsida</taxon>
        <taxon>eudicotyledons</taxon>
        <taxon>Gunneridae</taxon>
        <taxon>Pentapetalae</taxon>
        <taxon>rosids</taxon>
        <taxon>fabids</taxon>
        <taxon>Malpighiales</taxon>
        <taxon>Erythroxylaceae</taxon>
        <taxon>Erythroxylum</taxon>
    </lineage>
</organism>
<accession>A0AAV8S650</accession>
<dbReference type="AlphaFoldDB" id="A0AAV8S650"/>
<reference evidence="1 2" key="1">
    <citation type="submission" date="2021-09" db="EMBL/GenBank/DDBJ databases">
        <title>Genomic insights and catalytic innovation underlie evolution of tropane alkaloids biosynthesis.</title>
        <authorList>
            <person name="Wang Y.-J."/>
            <person name="Tian T."/>
            <person name="Huang J.-P."/>
            <person name="Huang S.-X."/>
        </authorList>
    </citation>
    <scope>NUCLEOTIDE SEQUENCE [LARGE SCALE GENOMIC DNA]</scope>
    <source>
        <strain evidence="1">KIB-2018</strain>
        <tissue evidence="1">Leaf</tissue>
    </source>
</reference>
<dbReference type="PANTHER" id="PTHR33987:SF1">
    <property type="entry name" value="CALCINEURIN-LIKE METALLO-PHOSPHOESTERASE SUPERFAMILY PROTEIN"/>
    <property type="match status" value="1"/>
</dbReference>
<name>A0AAV8S650_9ROSI</name>
<protein>
    <submittedName>
        <fullName evidence="1">Uncharacterized protein</fullName>
    </submittedName>
</protein>